<dbReference type="EMBL" id="JACHGI010000031">
    <property type="protein sequence ID" value="MBB6470449.1"/>
    <property type="molecule type" value="Genomic_DNA"/>
</dbReference>
<keyword evidence="1" id="KW-0472">Membrane</keyword>
<gene>
    <name evidence="2" type="ORF">HNQ96_006347</name>
</gene>
<evidence type="ECO:0000256" key="1">
    <source>
        <dbReference type="SAM" id="Phobius"/>
    </source>
</evidence>
<evidence type="ECO:0000313" key="2">
    <source>
        <dbReference type="EMBL" id="MBB6470449.1"/>
    </source>
</evidence>
<proteinExistence type="predicted"/>
<evidence type="ECO:0000313" key="3">
    <source>
        <dbReference type="Proteomes" id="UP000532373"/>
    </source>
</evidence>
<dbReference type="Proteomes" id="UP000532373">
    <property type="component" value="Unassembled WGS sequence"/>
</dbReference>
<comment type="caution">
    <text evidence="2">The sequence shown here is derived from an EMBL/GenBank/DDBJ whole genome shotgun (WGS) entry which is preliminary data.</text>
</comment>
<accession>A0A8E1WMA4</accession>
<name>A0A8E1WMA4_9HYPH</name>
<keyword evidence="1" id="KW-0812">Transmembrane</keyword>
<dbReference type="AlphaFoldDB" id="A0A8E1WMA4"/>
<feature type="transmembrane region" description="Helical" evidence="1">
    <location>
        <begin position="6"/>
        <end position="29"/>
    </location>
</feature>
<sequence length="34" mass="3493">MQGHAVGIQLAFWLAAAGVAVSLVFVMALPKKPA</sequence>
<protein>
    <submittedName>
        <fullName evidence="2">Uncharacterized protein</fullName>
    </submittedName>
</protein>
<organism evidence="2 3">
    <name type="scientific">Aminobacter carboxidus</name>
    <dbReference type="NCBI Taxonomy" id="376165"/>
    <lineage>
        <taxon>Bacteria</taxon>
        <taxon>Pseudomonadati</taxon>
        <taxon>Pseudomonadota</taxon>
        <taxon>Alphaproteobacteria</taxon>
        <taxon>Hyphomicrobiales</taxon>
        <taxon>Phyllobacteriaceae</taxon>
        <taxon>Aminobacter</taxon>
    </lineage>
</organism>
<reference evidence="2 3" key="1">
    <citation type="submission" date="2020-08" db="EMBL/GenBank/DDBJ databases">
        <title>Genomic Encyclopedia of Type Strains, Phase IV (KMG-IV): sequencing the most valuable type-strain genomes for metagenomic binning, comparative biology and taxonomic classification.</title>
        <authorList>
            <person name="Goeker M."/>
        </authorList>
    </citation>
    <scope>NUCLEOTIDE SEQUENCE [LARGE SCALE GENOMIC DNA]</scope>
    <source>
        <strain evidence="2 3">DSM 17454</strain>
    </source>
</reference>
<keyword evidence="1" id="KW-1133">Transmembrane helix</keyword>